<name>A0A1S2N846_9BURK</name>
<proteinExistence type="predicted"/>
<dbReference type="Proteomes" id="UP000180246">
    <property type="component" value="Unassembled WGS sequence"/>
</dbReference>
<reference evidence="1 2" key="1">
    <citation type="submission" date="2014-10" db="EMBL/GenBank/DDBJ databases">
        <authorList>
            <person name="Seo M.-J."/>
            <person name="Seok Y.J."/>
            <person name="Cha I.-T."/>
        </authorList>
    </citation>
    <scope>NUCLEOTIDE SEQUENCE [LARGE SCALE GENOMIC DNA]</scope>
    <source>
        <strain evidence="1 2">NEU</strain>
    </source>
</reference>
<accession>A0A1S2N846</accession>
<comment type="caution">
    <text evidence="1">The sequence shown here is derived from an EMBL/GenBank/DDBJ whole genome shotgun (WGS) entry which is preliminary data.</text>
</comment>
<gene>
    <name evidence="1" type="ORF">LO55_5032</name>
</gene>
<evidence type="ECO:0000313" key="1">
    <source>
        <dbReference type="EMBL" id="OIJ41258.1"/>
    </source>
</evidence>
<dbReference type="RefSeq" id="WP_071363517.1">
    <property type="nucleotide sequence ID" value="NZ_JRYB01000001.1"/>
</dbReference>
<organism evidence="1 2">
    <name type="scientific">Massilia timonae</name>
    <dbReference type="NCBI Taxonomy" id="47229"/>
    <lineage>
        <taxon>Bacteria</taxon>
        <taxon>Pseudomonadati</taxon>
        <taxon>Pseudomonadota</taxon>
        <taxon>Betaproteobacteria</taxon>
        <taxon>Burkholderiales</taxon>
        <taxon>Oxalobacteraceae</taxon>
        <taxon>Telluria group</taxon>
        <taxon>Massilia</taxon>
    </lineage>
</organism>
<dbReference type="EMBL" id="JRYB01000001">
    <property type="protein sequence ID" value="OIJ41258.1"/>
    <property type="molecule type" value="Genomic_DNA"/>
</dbReference>
<protein>
    <submittedName>
        <fullName evidence="1">Uncharacterized protein</fullName>
    </submittedName>
</protein>
<evidence type="ECO:0000313" key="2">
    <source>
        <dbReference type="Proteomes" id="UP000180246"/>
    </source>
</evidence>
<sequence length="101" mass="11204">MNDIARIYRAEILRAVLGGNPPPAKAHDLTRLNQIAEHLAECEEARTILRAKGHGRAGMSFVDMARSVPENVKQILRDIFRTKPAPVAPDISEAHEPWKAS</sequence>
<dbReference type="AlphaFoldDB" id="A0A1S2N846"/>